<keyword evidence="2" id="KW-1185">Reference proteome</keyword>
<proteinExistence type="predicted"/>
<dbReference type="EMBL" id="JAMLDX010000035">
    <property type="protein sequence ID" value="MCP3733181.1"/>
    <property type="molecule type" value="Genomic_DNA"/>
</dbReference>
<comment type="caution">
    <text evidence="1">The sequence shown here is derived from an EMBL/GenBank/DDBJ whole genome shotgun (WGS) entry which is preliminary data.</text>
</comment>
<sequence>MSEQPFDAPHPVDQHQSEIAAVDPVRMVQGEPPVRLGIQTELAVHRARMEAWPVNGSYSFIENNLNDSSSTPSIDTWNAESSPGWEPIGFETMMDGSVIRFYKMIGGIDPAFAAVADYPDGNNSAFAIETA</sequence>
<reference evidence="1" key="1">
    <citation type="submission" date="2022-05" db="EMBL/GenBank/DDBJ databases">
        <title>Sphingomonas sp. strain MG17 Genome sequencing and assembly.</title>
        <authorList>
            <person name="Kim I."/>
        </authorList>
    </citation>
    <scope>NUCLEOTIDE SEQUENCE</scope>
    <source>
        <strain evidence="1">MG17</strain>
    </source>
</reference>
<name>A0A9X2KP31_9SPHN</name>
<dbReference type="Proteomes" id="UP001139451">
    <property type="component" value="Unassembled WGS sequence"/>
</dbReference>
<evidence type="ECO:0000313" key="1">
    <source>
        <dbReference type="EMBL" id="MCP3733181.1"/>
    </source>
</evidence>
<organism evidence="1 2">
    <name type="scientific">Sphingomonas tagetis</name>
    <dbReference type="NCBI Taxonomy" id="2949092"/>
    <lineage>
        <taxon>Bacteria</taxon>
        <taxon>Pseudomonadati</taxon>
        <taxon>Pseudomonadota</taxon>
        <taxon>Alphaproteobacteria</taxon>
        <taxon>Sphingomonadales</taxon>
        <taxon>Sphingomonadaceae</taxon>
        <taxon>Sphingomonas</taxon>
    </lineage>
</organism>
<evidence type="ECO:0000313" key="2">
    <source>
        <dbReference type="Proteomes" id="UP001139451"/>
    </source>
</evidence>
<accession>A0A9X2KP31</accession>
<gene>
    <name evidence="1" type="ORF">M9978_22510</name>
</gene>
<dbReference type="AlphaFoldDB" id="A0A9X2KP31"/>
<protein>
    <submittedName>
        <fullName evidence="1">Uncharacterized protein</fullName>
    </submittedName>
</protein>